<sequence>MTLPRQNAECCHVHSRKPEKLAILSLKYYAAFSKITVFLMIHSPDMFVMGARLCCLQHPISDQICQSPRARDDKSGSSSNKILKRKVETETAEKSPKLTLEEWILASPGLKPEYLIRDEASACKQSKKKVHPCVGQSHGSLLAEAKDSLYLERPMNYAEEMSSCSSITASLSGKSHKRVNFNLPPLVVVYSPEPEEQEPYHSTENEDSFSSSIFGDNSFDSAQEPVFRLAVDILPHVFVSSKI</sequence>
<evidence type="ECO:0000256" key="1">
    <source>
        <dbReference type="SAM" id="MobiDB-lite"/>
    </source>
</evidence>
<protein>
    <submittedName>
        <fullName evidence="2">Uncharacterized protein</fullName>
    </submittedName>
</protein>
<comment type="caution">
    <text evidence="2">The sequence shown here is derived from an EMBL/GenBank/DDBJ whole genome shotgun (WGS) entry which is preliminary data.</text>
</comment>
<dbReference type="AlphaFoldDB" id="A0AAN9EVP2"/>
<dbReference type="Proteomes" id="UP001359559">
    <property type="component" value="Unassembled WGS sequence"/>
</dbReference>
<evidence type="ECO:0000313" key="2">
    <source>
        <dbReference type="EMBL" id="KAK7262110.1"/>
    </source>
</evidence>
<feature type="region of interest" description="Disordered" evidence="1">
    <location>
        <begin position="66"/>
        <end position="91"/>
    </location>
</feature>
<reference evidence="2 3" key="1">
    <citation type="submission" date="2024-01" db="EMBL/GenBank/DDBJ databases">
        <title>The genomes of 5 underutilized Papilionoideae crops provide insights into root nodulation and disease resistance.</title>
        <authorList>
            <person name="Yuan L."/>
        </authorList>
    </citation>
    <scope>NUCLEOTIDE SEQUENCE [LARGE SCALE GENOMIC DNA]</scope>
    <source>
        <strain evidence="2">LY-2023</strain>
        <tissue evidence="2">Leaf</tissue>
    </source>
</reference>
<name>A0AAN9EVP2_CLITE</name>
<dbReference type="EMBL" id="JAYKXN010000008">
    <property type="protein sequence ID" value="KAK7262110.1"/>
    <property type="molecule type" value="Genomic_DNA"/>
</dbReference>
<keyword evidence="3" id="KW-1185">Reference proteome</keyword>
<organism evidence="2 3">
    <name type="scientific">Clitoria ternatea</name>
    <name type="common">Butterfly pea</name>
    <dbReference type="NCBI Taxonomy" id="43366"/>
    <lineage>
        <taxon>Eukaryota</taxon>
        <taxon>Viridiplantae</taxon>
        <taxon>Streptophyta</taxon>
        <taxon>Embryophyta</taxon>
        <taxon>Tracheophyta</taxon>
        <taxon>Spermatophyta</taxon>
        <taxon>Magnoliopsida</taxon>
        <taxon>eudicotyledons</taxon>
        <taxon>Gunneridae</taxon>
        <taxon>Pentapetalae</taxon>
        <taxon>rosids</taxon>
        <taxon>fabids</taxon>
        <taxon>Fabales</taxon>
        <taxon>Fabaceae</taxon>
        <taxon>Papilionoideae</taxon>
        <taxon>50 kb inversion clade</taxon>
        <taxon>NPAAA clade</taxon>
        <taxon>indigoferoid/millettioid clade</taxon>
        <taxon>Phaseoleae</taxon>
        <taxon>Clitoria</taxon>
    </lineage>
</organism>
<evidence type="ECO:0000313" key="3">
    <source>
        <dbReference type="Proteomes" id="UP001359559"/>
    </source>
</evidence>
<proteinExistence type="predicted"/>
<gene>
    <name evidence="2" type="ORF">RJT34_29670</name>
</gene>
<accession>A0AAN9EVP2</accession>